<evidence type="ECO:0000256" key="1">
    <source>
        <dbReference type="ARBA" id="ARBA00006484"/>
    </source>
</evidence>
<dbReference type="Gene3D" id="3.40.50.720">
    <property type="entry name" value="NAD(P)-binding Rossmann-like Domain"/>
    <property type="match status" value="1"/>
</dbReference>
<dbReference type="EMBL" id="JAWSTH010000041">
    <property type="protein sequence ID" value="MDW5595854.1"/>
    <property type="molecule type" value="Genomic_DNA"/>
</dbReference>
<name>A0ABU4HRN1_9ACTN</name>
<dbReference type="Pfam" id="PF00106">
    <property type="entry name" value="adh_short"/>
    <property type="match status" value="1"/>
</dbReference>
<dbReference type="Proteomes" id="UP001284601">
    <property type="component" value="Unassembled WGS sequence"/>
</dbReference>
<organism evidence="3 4">
    <name type="scientific">Conexibacter stalactiti</name>
    <dbReference type="NCBI Taxonomy" id="1940611"/>
    <lineage>
        <taxon>Bacteria</taxon>
        <taxon>Bacillati</taxon>
        <taxon>Actinomycetota</taxon>
        <taxon>Thermoleophilia</taxon>
        <taxon>Solirubrobacterales</taxon>
        <taxon>Conexibacteraceae</taxon>
        <taxon>Conexibacter</taxon>
    </lineage>
</organism>
<keyword evidence="2" id="KW-0560">Oxidoreductase</keyword>
<dbReference type="InterPro" id="IPR036291">
    <property type="entry name" value="NAD(P)-bd_dom_sf"/>
</dbReference>
<gene>
    <name evidence="3" type="ORF">R7226_16010</name>
</gene>
<dbReference type="PRINTS" id="PR00081">
    <property type="entry name" value="GDHRDH"/>
</dbReference>
<comment type="caution">
    <text evidence="3">The sequence shown here is derived from an EMBL/GenBank/DDBJ whole genome shotgun (WGS) entry which is preliminary data.</text>
</comment>
<reference evidence="4" key="1">
    <citation type="submission" date="2023-07" db="EMBL/GenBank/DDBJ databases">
        <title>Conexibacter stalactiti sp. nov., isolated from stalactites in a lava cave and emended description of the genus Conexibacter.</title>
        <authorList>
            <person name="Lee S.D."/>
        </authorList>
    </citation>
    <scope>NUCLEOTIDE SEQUENCE [LARGE SCALE GENOMIC DNA]</scope>
    <source>
        <strain evidence="4">KCTC 39840</strain>
    </source>
</reference>
<dbReference type="CDD" id="cd05233">
    <property type="entry name" value="SDR_c"/>
    <property type="match status" value="1"/>
</dbReference>
<dbReference type="PANTHER" id="PTHR24321:SF8">
    <property type="entry name" value="ESTRADIOL 17-BETA-DEHYDROGENASE 8-RELATED"/>
    <property type="match status" value="1"/>
</dbReference>
<feature type="non-terminal residue" evidence="3">
    <location>
        <position position="1"/>
    </location>
</feature>
<dbReference type="PANTHER" id="PTHR24321">
    <property type="entry name" value="DEHYDROGENASES, SHORT CHAIN"/>
    <property type="match status" value="1"/>
</dbReference>
<evidence type="ECO:0000313" key="3">
    <source>
        <dbReference type="EMBL" id="MDW5595854.1"/>
    </source>
</evidence>
<comment type="similarity">
    <text evidence="1">Belongs to the short-chain dehydrogenases/reductases (SDR) family.</text>
</comment>
<dbReference type="InterPro" id="IPR002347">
    <property type="entry name" value="SDR_fam"/>
</dbReference>
<protein>
    <submittedName>
        <fullName evidence="3">SDR family NAD(P)-dependent oxidoreductase</fullName>
    </submittedName>
</protein>
<sequence>VSGAAGPVGRAICAALASAGWHVAGADRRGSGAALALDATDGGEVRAAVAELERVHGAVELLVTTTGDAAADEPSLAFDAIDPSTWNQALDDQLRMTVHCARAVLPGMLASGNGGQIVAVTSAAALDGGRQEAHRASADGAVIGLVKALAREYGPQGIAVNTLAPGAIAPEQVAASVAFLAREPHYFAGQVLCPSAGRIL</sequence>
<keyword evidence="4" id="KW-1185">Reference proteome</keyword>
<proteinExistence type="inferred from homology"/>
<dbReference type="RefSeq" id="WP_318598198.1">
    <property type="nucleotide sequence ID" value="NZ_JAWSTH010000041.1"/>
</dbReference>
<evidence type="ECO:0000256" key="2">
    <source>
        <dbReference type="ARBA" id="ARBA00023002"/>
    </source>
</evidence>
<accession>A0ABU4HRN1</accession>
<dbReference type="SUPFAM" id="SSF51735">
    <property type="entry name" value="NAD(P)-binding Rossmann-fold domains"/>
    <property type="match status" value="1"/>
</dbReference>
<evidence type="ECO:0000313" key="4">
    <source>
        <dbReference type="Proteomes" id="UP001284601"/>
    </source>
</evidence>